<gene>
    <name evidence="2" type="ORF">NCTC10742_00942</name>
</gene>
<feature type="compositionally biased region" description="Polar residues" evidence="1">
    <location>
        <begin position="140"/>
        <end position="157"/>
    </location>
</feature>
<dbReference type="Proteomes" id="UP000254291">
    <property type="component" value="Unassembled WGS sequence"/>
</dbReference>
<accession>A0A378SH71</accession>
<protein>
    <recommendedName>
        <fullName evidence="4">IF2 family translation initiation factor</fullName>
    </recommendedName>
</protein>
<evidence type="ECO:0000313" key="2">
    <source>
        <dbReference type="EMBL" id="STZ41735.1"/>
    </source>
</evidence>
<name>A0A378SH71_9MYCO</name>
<feature type="compositionally biased region" description="Basic and acidic residues" evidence="1">
    <location>
        <begin position="87"/>
        <end position="104"/>
    </location>
</feature>
<evidence type="ECO:0008006" key="4">
    <source>
        <dbReference type="Google" id="ProtNLM"/>
    </source>
</evidence>
<feature type="compositionally biased region" description="Basic and acidic residues" evidence="1">
    <location>
        <begin position="172"/>
        <end position="194"/>
    </location>
</feature>
<proteinExistence type="predicted"/>
<sequence>MTITDLPFAVLRLQYRIARTPLQLFESSVISRMDTEAPRRLMFERAVGSIDATVGNLLRDRDLEQSGITRIERAVELAEAARLDEVADQKKRQAGDELKEKRDQAVAAPQKAREEAKERVQEARAEAEQGKRQAAENVAKRTSQAKEQIDQSAQQRKQNAEKAKQNVQNRSRAAEKAEVKVAEEQLDDAADKRSAAVGARAHADKLEDYSETEKLKRQAAADKP</sequence>
<feature type="compositionally biased region" description="Basic and acidic residues" evidence="1">
    <location>
        <begin position="111"/>
        <end position="134"/>
    </location>
</feature>
<dbReference type="RefSeq" id="WP_099962464.1">
    <property type="nucleotide sequence ID" value="NZ_JACKST010000065.1"/>
</dbReference>
<evidence type="ECO:0000313" key="3">
    <source>
        <dbReference type="Proteomes" id="UP000254291"/>
    </source>
</evidence>
<evidence type="ECO:0000256" key="1">
    <source>
        <dbReference type="SAM" id="MobiDB-lite"/>
    </source>
</evidence>
<dbReference type="AlphaFoldDB" id="A0A378SH71"/>
<dbReference type="EMBL" id="UGQM01000001">
    <property type="protein sequence ID" value="STZ41735.1"/>
    <property type="molecule type" value="Genomic_DNA"/>
</dbReference>
<feature type="region of interest" description="Disordered" evidence="1">
    <location>
        <begin position="87"/>
        <end position="224"/>
    </location>
</feature>
<reference evidence="2 3" key="1">
    <citation type="submission" date="2018-06" db="EMBL/GenBank/DDBJ databases">
        <authorList>
            <consortium name="Pathogen Informatics"/>
            <person name="Doyle S."/>
        </authorList>
    </citation>
    <scope>NUCLEOTIDE SEQUENCE [LARGE SCALE GENOMIC DNA]</scope>
    <source>
        <strain evidence="2 3">NCTC10742</strain>
    </source>
</reference>
<organism evidence="2 3">
    <name type="scientific">Mycolicibacterium gilvum</name>
    <dbReference type="NCBI Taxonomy" id="1804"/>
    <lineage>
        <taxon>Bacteria</taxon>
        <taxon>Bacillati</taxon>
        <taxon>Actinomycetota</taxon>
        <taxon>Actinomycetes</taxon>
        <taxon>Mycobacteriales</taxon>
        <taxon>Mycobacteriaceae</taxon>
        <taxon>Mycolicibacterium</taxon>
    </lineage>
</organism>
<feature type="compositionally biased region" description="Basic and acidic residues" evidence="1">
    <location>
        <begin position="201"/>
        <end position="224"/>
    </location>
</feature>